<sequence>MQTQIGKQFRFCKTDYNDEFILRDWNQFKSDMEEEKLLAKDEINQDLILNDNFETVELTNRGGTLTFKEFRELVELSEGGDQIVS</sequence>
<accession>A0AAW5VBA1</accession>
<organism evidence="1 2">
    <name type="scientific">Leptospira levettii</name>
    <dbReference type="NCBI Taxonomy" id="2023178"/>
    <lineage>
        <taxon>Bacteria</taxon>
        <taxon>Pseudomonadati</taxon>
        <taxon>Spirochaetota</taxon>
        <taxon>Spirochaetia</taxon>
        <taxon>Leptospirales</taxon>
        <taxon>Leptospiraceae</taxon>
        <taxon>Leptospira</taxon>
    </lineage>
</organism>
<evidence type="ECO:0008006" key="3">
    <source>
        <dbReference type="Google" id="ProtNLM"/>
    </source>
</evidence>
<proteinExistence type="predicted"/>
<comment type="caution">
    <text evidence="1">The sequence shown here is derived from an EMBL/GenBank/DDBJ whole genome shotgun (WGS) entry which is preliminary data.</text>
</comment>
<dbReference type="EMBL" id="JAMQQD010000011">
    <property type="protein sequence ID" value="MCW7517139.1"/>
    <property type="molecule type" value="Genomic_DNA"/>
</dbReference>
<evidence type="ECO:0000313" key="2">
    <source>
        <dbReference type="Proteomes" id="UP001209694"/>
    </source>
</evidence>
<reference evidence="1" key="1">
    <citation type="submission" date="2022-06" db="EMBL/GenBank/DDBJ databases">
        <title>Leptospira isolates from biofilms formed at urban environments.</title>
        <authorList>
            <person name="Ribeiro P.S."/>
            <person name="Sousa T."/>
            <person name="Carvalho N."/>
            <person name="Aburjaile F."/>
            <person name="Neves F."/>
            <person name="Oliveira D."/>
            <person name="Blanco L."/>
            <person name="Lima J."/>
            <person name="Costa F."/>
            <person name="Brenig B."/>
            <person name="Soares S."/>
            <person name="Ramos R."/>
            <person name="Goes-Neto A."/>
            <person name="Matiuzzi M."/>
            <person name="Azevedo V."/>
            <person name="Ristow P."/>
        </authorList>
    </citation>
    <scope>NUCLEOTIDE SEQUENCE</scope>
    <source>
        <strain evidence="1">VSF7</strain>
    </source>
</reference>
<evidence type="ECO:0000313" key="1">
    <source>
        <dbReference type="EMBL" id="MCW7517139.1"/>
    </source>
</evidence>
<protein>
    <recommendedName>
        <fullName evidence="3">EF-hand domain-containing protein</fullName>
    </recommendedName>
</protein>
<name>A0AAW5VBA1_9LEPT</name>
<dbReference type="Proteomes" id="UP001209694">
    <property type="component" value="Unassembled WGS sequence"/>
</dbReference>
<gene>
    <name evidence="1" type="ORF">ND810_18375</name>
</gene>
<dbReference type="RefSeq" id="WP_265394649.1">
    <property type="nucleotide sequence ID" value="NZ_JAMQQD010000011.1"/>
</dbReference>
<dbReference type="AlphaFoldDB" id="A0AAW5VBA1"/>